<feature type="non-terminal residue" evidence="2">
    <location>
        <position position="316"/>
    </location>
</feature>
<protein>
    <submittedName>
        <fullName evidence="2">Uncharacterized protein</fullName>
    </submittedName>
</protein>
<evidence type="ECO:0000313" key="3">
    <source>
        <dbReference type="Proteomes" id="UP001189429"/>
    </source>
</evidence>
<evidence type="ECO:0000256" key="1">
    <source>
        <dbReference type="SAM" id="MobiDB-lite"/>
    </source>
</evidence>
<gene>
    <name evidence="2" type="ORF">PCOR1329_LOCUS78955</name>
</gene>
<accession>A0ABN9XVE2</accession>
<name>A0ABN9XVE2_9DINO</name>
<evidence type="ECO:0000313" key="2">
    <source>
        <dbReference type="EMBL" id="CAK0902296.1"/>
    </source>
</evidence>
<comment type="caution">
    <text evidence="2">The sequence shown here is derived from an EMBL/GenBank/DDBJ whole genome shotgun (WGS) entry which is preliminary data.</text>
</comment>
<dbReference type="Proteomes" id="UP001189429">
    <property type="component" value="Unassembled WGS sequence"/>
</dbReference>
<organism evidence="2 3">
    <name type="scientific">Prorocentrum cordatum</name>
    <dbReference type="NCBI Taxonomy" id="2364126"/>
    <lineage>
        <taxon>Eukaryota</taxon>
        <taxon>Sar</taxon>
        <taxon>Alveolata</taxon>
        <taxon>Dinophyceae</taxon>
        <taxon>Prorocentrales</taxon>
        <taxon>Prorocentraceae</taxon>
        <taxon>Prorocentrum</taxon>
    </lineage>
</organism>
<sequence>MEGGHWGSLDLPHGLPLMPPACELPTRPLEAVVHEWGGSAVPWARVLCTGGSALANASEALRQCGWAVVMIKEQARPGRAIFGALPGPRQTAGRPERHAGLQAVRASPSVELIATDLQGFAMEGDSWRPELAGPTGRHAKLRRNLRNAVGDKTPPRFRRLPAHEAVEAVLDDSSLDPMHWVGNRWADWFAKLGVQDSLLPAGFARALEVRMHEAAARSQAFDHVCVPDEQGVRCVRCNASARTEHSKRWLDCQPRRATPLAQLQAVAAASPPAPERGPAEGATSVDLEMGSAGGQPQEQDQAPDSSLRSKVAYLLQ</sequence>
<dbReference type="EMBL" id="CAUYUJ010021052">
    <property type="protein sequence ID" value="CAK0902296.1"/>
    <property type="molecule type" value="Genomic_DNA"/>
</dbReference>
<reference evidence="2" key="1">
    <citation type="submission" date="2023-10" db="EMBL/GenBank/DDBJ databases">
        <authorList>
            <person name="Chen Y."/>
            <person name="Shah S."/>
            <person name="Dougan E. K."/>
            <person name="Thang M."/>
            <person name="Chan C."/>
        </authorList>
    </citation>
    <scope>NUCLEOTIDE SEQUENCE [LARGE SCALE GENOMIC DNA]</scope>
</reference>
<feature type="region of interest" description="Disordered" evidence="1">
    <location>
        <begin position="265"/>
        <end position="316"/>
    </location>
</feature>
<proteinExistence type="predicted"/>
<feature type="compositionally biased region" description="Polar residues" evidence="1">
    <location>
        <begin position="294"/>
        <end position="308"/>
    </location>
</feature>
<keyword evidence="3" id="KW-1185">Reference proteome</keyword>